<dbReference type="InterPro" id="IPR036423">
    <property type="entry name" value="SOD-like_Cu/Zn_dom_sf"/>
</dbReference>
<dbReference type="GO" id="GO:0005507">
    <property type="term" value="F:copper ion binding"/>
    <property type="evidence" value="ECO:0007669"/>
    <property type="project" value="InterPro"/>
</dbReference>
<feature type="region of interest" description="Disordered" evidence="10">
    <location>
        <begin position="1"/>
        <end position="28"/>
    </location>
</feature>
<dbReference type="AlphaFoldDB" id="A0A8H7I0L3"/>
<evidence type="ECO:0000256" key="6">
    <source>
        <dbReference type="ARBA" id="ARBA00023008"/>
    </source>
</evidence>
<evidence type="ECO:0000259" key="11">
    <source>
        <dbReference type="Pfam" id="PF00080"/>
    </source>
</evidence>
<dbReference type="PROSITE" id="PS00332">
    <property type="entry name" value="SOD_CU_ZN_2"/>
    <property type="match status" value="2"/>
</dbReference>
<dbReference type="GO" id="GO:0004784">
    <property type="term" value="F:superoxide dismutase activity"/>
    <property type="evidence" value="ECO:0007669"/>
    <property type="project" value="UniProtKB-EC"/>
</dbReference>
<gene>
    <name evidence="12" type="ORF">RHS01_11344</name>
</gene>
<keyword evidence="2 9" id="KW-0479">Metal-binding</keyword>
<dbReference type="Gene3D" id="2.60.40.200">
    <property type="entry name" value="Superoxide dismutase, copper/zinc binding domain"/>
    <property type="match status" value="2"/>
</dbReference>
<dbReference type="EMBL" id="JACYCF010000064">
    <property type="protein sequence ID" value="KAF8747309.1"/>
    <property type="molecule type" value="Genomic_DNA"/>
</dbReference>
<keyword evidence="4" id="KW-0049">Antioxidant</keyword>
<evidence type="ECO:0000256" key="5">
    <source>
        <dbReference type="ARBA" id="ARBA00023002"/>
    </source>
</evidence>
<evidence type="ECO:0000313" key="12">
    <source>
        <dbReference type="EMBL" id="KAF8747309.1"/>
    </source>
</evidence>
<evidence type="ECO:0000256" key="3">
    <source>
        <dbReference type="ARBA" id="ARBA00022833"/>
    </source>
</evidence>
<dbReference type="InterPro" id="IPR018152">
    <property type="entry name" value="SOD_Cu/Zn_BS"/>
</dbReference>
<feature type="region of interest" description="Disordered" evidence="10">
    <location>
        <begin position="365"/>
        <end position="389"/>
    </location>
</feature>
<accession>A0A8H7I0L3</accession>
<name>A0A8H7I0L3_9AGAM</name>
<evidence type="ECO:0000256" key="1">
    <source>
        <dbReference type="ARBA" id="ARBA00010457"/>
    </source>
</evidence>
<keyword evidence="3 9" id="KW-0862">Zinc</keyword>
<dbReference type="Proteomes" id="UP000614334">
    <property type="component" value="Unassembled WGS sequence"/>
</dbReference>
<dbReference type="PRINTS" id="PR00068">
    <property type="entry name" value="CUZNDISMTASE"/>
</dbReference>
<feature type="domain" description="Superoxide dismutase copper/zinc binding" evidence="11">
    <location>
        <begin position="112"/>
        <end position="252"/>
    </location>
</feature>
<evidence type="ECO:0000256" key="2">
    <source>
        <dbReference type="ARBA" id="ARBA00022723"/>
    </source>
</evidence>
<dbReference type="CDD" id="cd00305">
    <property type="entry name" value="Cu-Zn_Superoxide_Dismutase"/>
    <property type="match status" value="2"/>
</dbReference>
<comment type="cofactor">
    <cofactor evidence="9">
        <name>Zn(2+)</name>
        <dbReference type="ChEBI" id="CHEBI:29105"/>
    </cofactor>
    <text evidence="9">Binds 1 zinc ion per subunit.</text>
</comment>
<evidence type="ECO:0000313" key="13">
    <source>
        <dbReference type="Proteomes" id="UP000614334"/>
    </source>
</evidence>
<dbReference type="InterPro" id="IPR001424">
    <property type="entry name" value="SOD_Cu_Zn_dom"/>
</dbReference>
<feature type="domain" description="Superoxide dismutase copper/zinc binding" evidence="11">
    <location>
        <begin position="309"/>
        <end position="444"/>
    </location>
</feature>
<evidence type="ECO:0000256" key="7">
    <source>
        <dbReference type="ARBA" id="ARBA00023157"/>
    </source>
</evidence>
<organism evidence="12 13">
    <name type="scientific">Rhizoctonia solani</name>
    <dbReference type="NCBI Taxonomy" id="456999"/>
    <lineage>
        <taxon>Eukaryota</taxon>
        <taxon>Fungi</taxon>
        <taxon>Dikarya</taxon>
        <taxon>Basidiomycota</taxon>
        <taxon>Agaricomycotina</taxon>
        <taxon>Agaricomycetes</taxon>
        <taxon>Cantharellales</taxon>
        <taxon>Ceratobasidiaceae</taxon>
        <taxon>Rhizoctonia</taxon>
    </lineage>
</organism>
<protein>
    <recommendedName>
        <fullName evidence="9">Superoxide dismutase [Cu-Zn]</fullName>
        <ecNumber evidence="9">1.15.1.1</ecNumber>
    </recommendedName>
</protein>
<comment type="function">
    <text evidence="9">Destroys radicals which are normally produced within the cells and which are toxic to biological systems.</text>
</comment>
<evidence type="ECO:0000256" key="10">
    <source>
        <dbReference type="SAM" id="MobiDB-lite"/>
    </source>
</evidence>
<comment type="similarity">
    <text evidence="1 9">Belongs to the Cu-Zn superoxide dismutase family.</text>
</comment>
<comment type="cofactor">
    <cofactor evidence="9">
        <name>Cu cation</name>
        <dbReference type="ChEBI" id="CHEBI:23378"/>
    </cofactor>
    <text evidence="9">Binds 1 copper ion per subunit.</text>
</comment>
<dbReference type="SUPFAM" id="SSF49329">
    <property type="entry name" value="Cu,Zn superoxide dismutase-like"/>
    <property type="match status" value="2"/>
</dbReference>
<keyword evidence="6 9" id="KW-0186">Copper</keyword>
<reference evidence="12" key="1">
    <citation type="submission" date="2020-09" db="EMBL/GenBank/DDBJ databases">
        <title>Comparative genome analyses of four rice-infecting Rhizoctonia solani isolates reveal extensive enrichment of homogalacturonan modification genes.</title>
        <authorList>
            <person name="Lee D.-Y."/>
            <person name="Jeon J."/>
            <person name="Kim K.-T."/>
            <person name="Cheong K."/>
            <person name="Song H."/>
            <person name="Choi G."/>
            <person name="Ko J."/>
            <person name="Opiyo S.O."/>
            <person name="Zuo S."/>
            <person name="Madhav S."/>
            <person name="Lee Y.-H."/>
            <person name="Wang G.-L."/>
        </authorList>
    </citation>
    <scope>NUCLEOTIDE SEQUENCE</scope>
    <source>
        <strain evidence="12">AG1-IA B2</strain>
    </source>
</reference>
<dbReference type="EC" id="1.15.1.1" evidence="9"/>
<proteinExistence type="inferred from homology"/>
<sequence length="454" mass="47528">MASLTRRASARNMKHEEESTPALDTPYETRTRGSAFGKIKTLATLGIFVISGFLGYNAGNLGRIVSTKYFGGSPGTSGPLAYVSGGVSERAKFKRNGSDPFLSAVATGPVFIIGELKTLIPTQNGVVGFNSEYGDARDGCMSSGSHYSECLVFLVRSRHGNTWTKDPFGVPHGGPKDLKRHVGDLGNIRSDADGVARLDFSDNIINLVGPLSIVARRRTVLVHTGTDDLGRGNNEDSLKTGNAGGRAACGIIVFLFDNTLSFIMFGKVKFVAALALLTFSSASAKLTCETKKEVYAKAVLKDANGTQIGVVNLYQASNLEPVKITADLKGLGAEGKKGFHVHEFGDLSGGCASAGGHFNPFSKQHGAPTDAERHAGDLGNIVTGPDGTSKVEMEDKQISLYSGHRNIVGRAIVLHAGEDDLGLGGQSDSKTTGHAGARLACGVIGYAPAPTPAA</sequence>
<comment type="caution">
    <text evidence="12">The sequence shown here is derived from an EMBL/GenBank/DDBJ whole genome shotgun (WGS) entry which is preliminary data.</text>
</comment>
<dbReference type="Pfam" id="PF00080">
    <property type="entry name" value="Sod_Cu"/>
    <property type="match status" value="2"/>
</dbReference>
<dbReference type="PANTHER" id="PTHR10003">
    <property type="entry name" value="SUPEROXIDE DISMUTASE CU-ZN -RELATED"/>
    <property type="match status" value="1"/>
</dbReference>
<dbReference type="InterPro" id="IPR024134">
    <property type="entry name" value="SOD_Cu/Zn_/chaperone"/>
</dbReference>
<evidence type="ECO:0000256" key="9">
    <source>
        <dbReference type="RuleBase" id="RU000393"/>
    </source>
</evidence>
<evidence type="ECO:0000256" key="8">
    <source>
        <dbReference type="ARBA" id="ARBA00049204"/>
    </source>
</evidence>
<keyword evidence="7" id="KW-1015">Disulfide bond</keyword>
<evidence type="ECO:0000256" key="4">
    <source>
        <dbReference type="ARBA" id="ARBA00022862"/>
    </source>
</evidence>
<comment type="catalytic activity">
    <reaction evidence="8 9">
        <text>2 superoxide + 2 H(+) = H2O2 + O2</text>
        <dbReference type="Rhea" id="RHEA:20696"/>
        <dbReference type="ChEBI" id="CHEBI:15378"/>
        <dbReference type="ChEBI" id="CHEBI:15379"/>
        <dbReference type="ChEBI" id="CHEBI:16240"/>
        <dbReference type="ChEBI" id="CHEBI:18421"/>
        <dbReference type="EC" id="1.15.1.1"/>
    </reaction>
</comment>
<keyword evidence="5 9" id="KW-0560">Oxidoreductase</keyword>
<dbReference type="PROSITE" id="PS00087">
    <property type="entry name" value="SOD_CU_ZN_1"/>
    <property type="match status" value="1"/>
</dbReference>
<dbReference type="FunFam" id="2.60.40.200:FF:000003">
    <property type="entry name" value="Superoxide dismutase [Cu-Zn], chloroplastic"/>
    <property type="match status" value="1"/>
</dbReference>